<evidence type="ECO:0000313" key="1">
    <source>
        <dbReference type="EMBL" id="OWP84399.1"/>
    </source>
</evidence>
<dbReference type="AlphaFoldDB" id="A0A246GJD9"/>
<accession>A0A246GJD9</accession>
<comment type="caution">
    <text evidence="1">The sequence shown here is derived from an EMBL/GenBank/DDBJ whole genome shotgun (WGS) entry which is preliminary data.</text>
</comment>
<protein>
    <submittedName>
        <fullName evidence="1">Uncharacterized protein</fullName>
    </submittedName>
</protein>
<proteinExistence type="predicted"/>
<dbReference type="Proteomes" id="UP000197768">
    <property type="component" value="Unassembled WGS sequence"/>
</dbReference>
<organism evidence="1 2">
    <name type="scientific">Flavobacterium davisii</name>
    <dbReference type="NCBI Taxonomy" id="2906077"/>
    <lineage>
        <taxon>Bacteria</taxon>
        <taxon>Pseudomonadati</taxon>
        <taxon>Bacteroidota</taxon>
        <taxon>Flavobacteriia</taxon>
        <taxon>Flavobacteriales</taxon>
        <taxon>Flavobacteriaceae</taxon>
        <taxon>Flavobacterium</taxon>
    </lineage>
</organism>
<name>A0A246GJD9_9FLAO</name>
<dbReference type="EMBL" id="MTCZ01000038">
    <property type="protein sequence ID" value="OWP84399.1"/>
    <property type="molecule type" value="Genomic_DNA"/>
</dbReference>
<reference evidence="1 2" key="1">
    <citation type="journal article" date="2017" name="Infect. Genet. Evol.">
        <title>Comparative genome analysis of fish pathogen Flavobacterium columnare reveals extensive sequence diversity within the species.</title>
        <authorList>
            <person name="Kayansamruaj P."/>
            <person name="Dong H.T."/>
            <person name="Hirono I."/>
            <person name="Kondo H."/>
            <person name="Senapin S."/>
            <person name="Rodkhum C."/>
        </authorList>
    </citation>
    <scope>NUCLEOTIDE SEQUENCE [LARGE SCALE GENOMIC DNA]</scope>
    <source>
        <strain evidence="1 2">1215</strain>
    </source>
</reference>
<evidence type="ECO:0000313" key="2">
    <source>
        <dbReference type="Proteomes" id="UP000197768"/>
    </source>
</evidence>
<gene>
    <name evidence="1" type="ORF">BWK59_05590</name>
</gene>
<sequence>MNAQQTKYIPRDTIVTIFKKNNIYDAIDKINNLISYERGDLDYKSLYFDKEIKTYFLKSLNRNSRCQYELENKNREYIKLLDDKKRLEYEVESYLYRKKRSKQIDSILKSEKLILKLKDSVIADRILLYKNGRDCKGAIPNLDLITKIKYREAYDSIKKWSKELLEWNFTEELLAFNDPDAVIIFNDKVANYVKNNGENEFYASYSQRIRGLNTAYSYSKLIDLITIKKDELVMQAPVYLVDGRMVSDDVYRSANYQLLGGSNLFFLLKYYKLPFDNLNDEYKINHGRDSKKQNEFIQRNRFEIKKAILELVKIKQKEEEYWMKNMPFYKKK</sequence>